<dbReference type="GO" id="GO:0008840">
    <property type="term" value="F:4-hydroxy-tetrahydrodipicolinate synthase activity"/>
    <property type="evidence" value="ECO:0007669"/>
    <property type="project" value="TreeGrafter"/>
</dbReference>
<dbReference type="EMBL" id="MCFC01000017">
    <property type="protein sequence ID" value="ORY30995.1"/>
    <property type="molecule type" value="Genomic_DNA"/>
</dbReference>
<dbReference type="Gene3D" id="3.20.20.70">
    <property type="entry name" value="Aldolase class I"/>
    <property type="match status" value="1"/>
</dbReference>
<protein>
    <recommendedName>
        <fullName evidence="4">Dihydrodipicolinate synthase</fullName>
    </recommendedName>
</protein>
<reference evidence="2 3" key="1">
    <citation type="submission" date="2016-07" db="EMBL/GenBank/DDBJ databases">
        <title>Pervasive Adenine N6-methylation of Active Genes in Fungi.</title>
        <authorList>
            <consortium name="DOE Joint Genome Institute"/>
            <person name="Mondo S.J."/>
            <person name="Dannebaum R.O."/>
            <person name="Kuo R.C."/>
            <person name="Labutti K."/>
            <person name="Haridas S."/>
            <person name="Kuo A."/>
            <person name="Salamov A."/>
            <person name="Ahrendt S.R."/>
            <person name="Lipzen A."/>
            <person name="Sullivan W."/>
            <person name="Andreopoulos W.B."/>
            <person name="Clum A."/>
            <person name="Lindquist E."/>
            <person name="Daum C."/>
            <person name="Ramamoorthy G.K."/>
            <person name="Gryganskyi A."/>
            <person name="Culley D."/>
            <person name="Magnuson J.K."/>
            <person name="James T.Y."/>
            <person name="O'Malley M.A."/>
            <person name="Stajich J.E."/>
            <person name="Spatafora J.W."/>
            <person name="Visel A."/>
            <person name="Grigoriev I.V."/>
        </authorList>
    </citation>
    <scope>NUCLEOTIDE SEQUENCE [LARGE SCALE GENOMIC DNA]</scope>
    <source>
        <strain evidence="2 3">68-887.2</strain>
    </source>
</reference>
<sequence length="309" mass="33960">MSESATPARKIPPRGVYVPVLSFWKGEWNGDPDYETFERHLNRMISAKVHAIVLNTYFAEAAHTCQGERKGHIEKALEVLKDTDVELVVDCTRESLWETVERLGQAKELGVKWAVVGFPKLYADEVGEDEIVEYFAKIGDWVSLPIIVDAPPTISTSVLTRLSALENISGVILPPSTTLTPEYLLPNLPPDFPLIASSLGYTSDKSHGLFSPIPNVAPVTGVGLWDAVSRGEKRLDDLKTAIRRRGRGFAGGVTGIRYAVNRYCGYGGSSRSPLPSEPSDRMKGQVEGWLEVFVLSEPGLDIPPKDLDL</sequence>
<organism evidence="2 3">
    <name type="scientific">Naematelia encephala</name>
    <dbReference type="NCBI Taxonomy" id="71784"/>
    <lineage>
        <taxon>Eukaryota</taxon>
        <taxon>Fungi</taxon>
        <taxon>Dikarya</taxon>
        <taxon>Basidiomycota</taxon>
        <taxon>Agaricomycotina</taxon>
        <taxon>Tremellomycetes</taxon>
        <taxon>Tremellales</taxon>
        <taxon>Naemateliaceae</taxon>
        <taxon>Naematelia</taxon>
    </lineage>
</organism>
<dbReference type="OrthoDB" id="191315at2759"/>
<evidence type="ECO:0000256" key="1">
    <source>
        <dbReference type="ARBA" id="ARBA00023239"/>
    </source>
</evidence>
<comment type="caution">
    <text evidence="2">The sequence shown here is derived from an EMBL/GenBank/DDBJ whole genome shotgun (WGS) entry which is preliminary data.</text>
</comment>
<dbReference type="InterPro" id="IPR013785">
    <property type="entry name" value="Aldolase_TIM"/>
</dbReference>
<evidence type="ECO:0008006" key="4">
    <source>
        <dbReference type="Google" id="ProtNLM"/>
    </source>
</evidence>
<dbReference type="SUPFAM" id="SSF51569">
    <property type="entry name" value="Aldolase"/>
    <property type="match status" value="1"/>
</dbReference>
<dbReference type="SMART" id="SM01130">
    <property type="entry name" value="DHDPS"/>
    <property type="match status" value="1"/>
</dbReference>
<dbReference type="PANTHER" id="PTHR12128">
    <property type="entry name" value="DIHYDRODIPICOLINATE SYNTHASE"/>
    <property type="match status" value="1"/>
</dbReference>
<dbReference type="AlphaFoldDB" id="A0A1Y2BA91"/>
<dbReference type="InParanoid" id="A0A1Y2BA91"/>
<dbReference type="CDD" id="cd00408">
    <property type="entry name" value="DHDPS-like"/>
    <property type="match status" value="1"/>
</dbReference>
<accession>A0A1Y2BA91</accession>
<dbReference type="InterPro" id="IPR002220">
    <property type="entry name" value="DapA-like"/>
</dbReference>
<name>A0A1Y2BA91_9TREE</name>
<dbReference type="PANTHER" id="PTHR12128:SF66">
    <property type="entry name" value="4-HYDROXY-2-OXOGLUTARATE ALDOLASE, MITOCHONDRIAL"/>
    <property type="match status" value="1"/>
</dbReference>
<gene>
    <name evidence="2" type="ORF">BCR39DRAFT_527559</name>
</gene>
<keyword evidence="3" id="KW-1185">Reference proteome</keyword>
<evidence type="ECO:0000313" key="2">
    <source>
        <dbReference type="EMBL" id="ORY30995.1"/>
    </source>
</evidence>
<dbReference type="Proteomes" id="UP000193986">
    <property type="component" value="Unassembled WGS sequence"/>
</dbReference>
<proteinExistence type="predicted"/>
<dbReference type="STRING" id="71784.A0A1Y2BA91"/>
<evidence type="ECO:0000313" key="3">
    <source>
        <dbReference type="Proteomes" id="UP000193986"/>
    </source>
</evidence>
<keyword evidence="1" id="KW-0456">Lyase</keyword>